<keyword evidence="1" id="KW-0175">Coiled coil</keyword>
<feature type="transmembrane region" description="Helical" evidence="2">
    <location>
        <begin position="177"/>
        <end position="197"/>
    </location>
</feature>
<sequence length="224" mass="24157">GGVSISIRPFSPTMRLLTIFLVATSAVAAATTAEDLTALSLLIDELKAEEKAASKEFHDQLSNQIEANIGKIGERIKEVFTQFNRTKDPSILKEVRDKFATNLANGISQIKQLKDEINEKRAAAWEENKAKIQQRITDVATILAAARADLAGTETAAPKDLNAVVNRLNGSSSWQTASWLLMLLSVLMVGIIAVMIVKTMTRTGGYDKLGGADRGGVFVPTQSA</sequence>
<evidence type="ECO:0008006" key="6">
    <source>
        <dbReference type="Google" id="ProtNLM"/>
    </source>
</evidence>
<evidence type="ECO:0000256" key="2">
    <source>
        <dbReference type="SAM" id="Phobius"/>
    </source>
</evidence>
<evidence type="ECO:0000256" key="1">
    <source>
        <dbReference type="SAM" id="Coils"/>
    </source>
</evidence>
<evidence type="ECO:0000313" key="5">
    <source>
        <dbReference type="Proteomes" id="UP001432027"/>
    </source>
</evidence>
<keyword evidence="3" id="KW-0732">Signal</keyword>
<keyword evidence="2" id="KW-0472">Membrane</keyword>
<dbReference type="AlphaFoldDB" id="A0AAV5UIM0"/>
<proteinExistence type="predicted"/>
<reference evidence="4" key="1">
    <citation type="submission" date="2023-10" db="EMBL/GenBank/DDBJ databases">
        <title>Genome assembly of Pristionchus species.</title>
        <authorList>
            <person name="Yoshida K."/>
            <person name="Sommer R.J."/>
        </authorList>
    </citation>
    <scope>NUCLEOTIDE SEQUENCE</scope>
    <source>
        <strain evidence="4">RS0144</strain>
    </source>
</reference>
<accession>A0AAV5UIM0</accession>
<protein>
    <recommendedName>
        <fullName evidence="6">Secreted protein</fullName>
    </recommendedName>
</protein>
<name>A0AAV5UIM0_9BILA</name>
<evidence type="ECO:0000313" key="4">
    <source>
        <dbReference type="EMBL" id="GMT06158.1"/>
    </source>
</evidence>
<keyword evidence="5" id="KW-1185">Reference proteome</keyword>
<dbReference type="Proteomes" id="UP001432027">
    <property type="component" value="Unassembled WGS sequence"/>
</dbReference>
<keyword evidence="2" id="KW-1133">Transmembrane helix</keyword>
<comment type="caution">
    <text evidence="4">The sequence shown here is derived from an EMBL/GenBank/DDBJ whole genome shotgun (WGS) entry which is preliminary data.</text>
</comment>
<keyword evidence="2" id="KW-0812">Transmembrane</keyword>
<feature type="non-terminal residue" evidence="4">
    <location>
        <position position="1"/>
    </location>
</feature>
<evidence type="ECO:0000256" key="3">
    <source>
        <dbReference type="SAM" id="SignalP"/>
    </source>
</evidence>
<feature type="chain" id="PRO_5043338516" description="Secreted protein" evidence="3">
    <location>
        <begin position="30"/>
        <end position="224"/>
    </location>
</feature>
<dbReference type="EMBL" id="BTSX01000006">
    <property type="protein sequence ID" value="GMT06158.1"/>
    <property type="molecule type" value="Genomic_DNA"/>
</dbReference>
<feature type="coiled-coil region" evidence="1">
    <location>
        <begin position="103"/>
        <end position="130"/>
    </location>
</feature>
<feature type="signal peptide" evidence="3">
    <location>
        <begin position="1"/>
        <end position="29"/>
    </location>
</feature>
<gene>
    <name evidence="4" type="ORF">PENTCL1PPCAC_28332</name>
</gene>
<organism evidence="4 5">
    <name type="scientific">Pristionchus entomophagus</name>
    <dbReference type="NCBI Taxonomy" id="358040"/>
    <lineage>
        <taxon>Eukaryota</taxon>
        <taxon>Metazoa</taxon>
        <taxon>Ecdysozoa</taxon>
        <taxon>Nematoda</taxon>
        <taxon>Chromadorea</taxon>
        <taxon>Rhabditida</taxon>
        <taxon>Rhabditina</taxon>
        <taxon>Diplogasteromorpha</taxon>
        <taxon>Diplogasteroidea</taxon>
        <taxon>Neodiplogasteridae</taxon>
        <taxon>Pristionchus</taxon>
    </lineage>
</organism>